<feature type="binding site" evidence="6">
    <location>
        <position position="287"/>
    </location>
    <ligand>
        <name>Zn(2+)</name>
        <dbReference type="ChEBI" id="CHEBI:29105"/>
    </ligand>
</feature>
<accession>A0A0N5A401</accession>
<dbReference type="STRING" id="131310.A0A0N5A401"/>
<dbReference type="GO" id="GO:0005886">
    <property type="term" value="C:plasma membrane"/>
    <property type="evidence" value="ECO:0007669"/>
    <property type="project" value="TreeGrafter"/>
</dbReference>
<evidence type="ECO:0000313" key="9">
    <source>
        <dbReference type="Proteomes" id="UP000038045"/>
    </source>
</evidence>
<name>A0A0N5A401_PARTI</name>
<keyword evidence="5 8" id="KW-0472">Membrane</keyword>
<dbReference type="Proteomes" id="UP000038045">
    <property type="component" value="Unplaced"/>
</dbReference>
<dbReference type="InterPro" id="IPR004254">
    <property type="entry name" value="AdipoR/HlyIII-related"/>
</dbReference>
<keyword evidence="3 8" id="KW-0812">Transmembrane</keyword>
<keyword evidence="6" id="KW-0862">Zinc</keyword>
<feature type="transmembrane region" description="Helical" evidence="8">
    <location>
        <begin position="236"/>
        <end position="255"/>
    </location>
</feature>
<dbReference type="GO" id="GO:0046872">
    <property type="term" value="F:metal ion binding"/>
    <property type="evidence" value="ECO:0007669"/>
    <property type="project" value="UniProtKB-KW"/>
</dbReference>
<feature type="compositionally biased region" description="Basic residues" evidence="7">
    <location>
        <begin position="1"/>
        <end position="12"/>
    </location>
</feature>
<sequence>MSSSKIRSRKNTSNKEHRSDSEDDFCSSDINDALNEAREIITKGKASEKVGEHILQDSTSFKVDKTGADGRPVEVVVKRSTIATHFSDEEEEYLNSGSDGEGWFEFGSGKIRSRANSCENINKLLAHGEERHTKARYHKKKGSFWTKQDDKTDVKDSDKDGANLEIDVFEQTCDIADGGVVVKKTWEAVWTVQNFEDLPDWLKDNEYLLTGHRPPLPSFAECFKSILSLHTETGNIWTHLLGCVAFFVLALWFVTRPDTHIQFQEKLVFSFFFLSAILCLGASFVFHTVSCHSIGVVRLFSKLDYVGISLLIIGSFIPWIYYGFYCRALPKVSYISMVVVLGVCAVLVSLWDKFSEPKYRPYRALVFVLMGMSGVLPTMHFIMTDGISKMIDENGFYSLVIMALLYLFGATLYATRTPERFFPGKCDIWFQSHQLFHLCVVCAAFTHYYGVYKMAMNRLTSVCPSDINASLHDKYLPHEEL</sequence>
<feature type="transmembrane region" description="Helical" evidence="8">
    <location>
        <begin position="267"/>
        <end position="286"/>
    </location>
</feature>
<feature type="transmembrane region" description="Helical" evidence="8">
    <location>
        <begin position="363"/>
        <end position="383"/>
    </location>
</feature>
<dbReference type="PANTHER" id="PTHR20855:SF127">
    <property type="entry name" value="PROGESTIN AND ADIPOQ RECEPTOR-LIKE PROTEIN 1"/>
    <property type="match status" value="1"/>
</dbReference>
<evidence type="ECO:0000256" key="6">
    <source>
        <dbReference type="PIRSR" id="PIRSR604254-1"/>
    </source>
</evidence>
<proteinExistence type="inferred from homology"/>
<feature type="transmembrane region" description="Helical" evidence="8">
    <location>
        <begin position="395"/>
        <end position="415"/>
    </location>
</feature>
<feature type="transmembrane region" description="Helical" evidence="8">
    <location>
        <begin position="435"/>
        <end position="452"/>
    </location>
</feature>
<evidence type="ECO:0000256" key="7">
    <source>
        <dbReference type="SAM" id="MobiDB-lite"/>
    </source>
</evidence>
<comment type="similarity">
    <text evidence="2">Belongs to the ADIPOR family.</text>
</comment>
<keyword evidence="6" id="KW-0479">Metal-binding</keyword>
<keyword evidence="4 8" id="KW-1133">Transmembrane helix</keyword>
<reference evidence="10" key="1">
    <citation type="submission" date="2017-02" db="UniProtKB">
        <authorList>
            <consortium name="WormBaseParasite"/>
        </authorList>
    </citation>
    <scope>IDENTIFICATION</scope>
</reference>
<feature type="binding site" evidence="6">
    <location>
        <position position="437"/>
    </location>
    <ligand>
        <name>Zn(2+)</name>
        <dbReference type="ChEBI" id="CHEBI:29105"/>
    </ligand>
</feature>
<evidence type="ECO:0000256" key="1">
    <source>
        <dbReference type="ARBA" id="ARBA00004141"/>
    </source>
</evidence>
<dbReference type="GO" id="GO:0038023">
    <property type="term" value="F:signaling receptor activity"/>
    <property type="evidence" value="ECO:0007669"/>
    <property type="project" value="TreeGrafter"/>
</dbReference>
<comment type="subcellular location">
    <subcellularLocation>
        <location evidence="1">Membrane</location>
        <topology evidence="1">Multi-pass membrane protein</topology>
    </subcellularLocation>
</comment>
<organism evidence="9 10">
    <name type="scientific">Parastrongyloides trichosuri</name>
    <name type="common">Possum-specific nematode worm</name>
    <dbReference type="NCBI Taxonomy" id="131310"/>
    <lineage>
        <taxon>Eukaryota</taxon>
        <taxon>Metazoa</taxon>
        <taxon>Ecdysozoa</taxon>
        <taxon>Nematoda</taxon>
        <taxon>Chromadorea</taxon>
        <taxon>Rhabditida</taxon>
        <taxon>Tylenchina</taxon>
        <taxon>Panagrolaimomorpha</taxon>
        <taxon>Strongyloidoidea</taxon>
        <taxon>Strongyloididae</taxon>
        <taxon>Parastrongyloides</taxon>
    </lineage>
</organism>
<keyword evidence="9" id="KW-1185">Reference proteome</keyword>
<protein>
    <submittedName>
        <fullName evidence="10">Adiponectin receptor protein</fullName>
    </submittedName>
</protein>
<dbReference type="AlphaFoldDB" id="A0A0N5A401"/>
<dbReference type="WBParaSite" id="PTRK_0001635400.1">
    <property type="protein sequence ID" value="PTRK_0001635400.1"/>
    <property type="gene ID" value="PTRK_0001635400"/>
</dbReference>
<dbReference type="Pfam" id="PF03006">
    <property type="entry name" value="HlyIII"/>
    <property type="match status" value="1"/>
</dbReference>
<dbReference type="GO" id="GO:0033211">
    <property type="term" value="P:adiponectin-activated signaling pathway"/>
    <property type="evidence" value="ECO:0007669"/>
    <property type="project" value="TreeGrafter"/>
</dbReference>
<feature type="region of interest" description="Disordered" evidence="7">
    <location>
        <begin position="1"/>
        <end position="28"/>
    </location>
</feature>
<evidence type="ECO:0000256" key="4">
    <source>
        <dbReference type="ARBA" id="ARBA00022989"/>
    </source>
</evidence>
<evidence type="ECO:0000256" key="2">
    <source>
        <dbReference type="ARBA" id="ARBA00007018"/>
    </source>
</evidence>
<feature type="transmembrane region" description="Helical" evidence="8">
    <location>
        <begin position="306"/>
        <end position="325"/>
    </location>
</feature>
<evidence type="ECO:0000256" key="8">
    <source>
        <dbReference type="SAM" id="Phobius"/>
    </source>
</evidence>
<evidence type="ECO:0000256" key="5">
    <source>
        <dbReference type="ARBA" id="ARBA00023136"/>
    </source>
</evidence>
<feature type="binding site" evidence="6">
    <location>
        <position position="433"/>
    </location>
    <ligand>
        <name>Zn(2+)</name>
        <dbReference type="ChEBI" id="CHEBI:29105"/>
    </ligand>
</feature>
<feature type="transmembrane region" description="Helical" evidence="8">
    <location>
        <begin position="332"/>
        <end position="351"/>
    </location>
</feature>
<dbReference type="PANTHER" id="PTHR20855">
    <property type="entry name" value="ADIPOR/PROGESTIN RECEPTOR-RELATED"/>
    <property type="match status" value="1"/>
</dbReference>
<evidence type="ECO:0000256" key="3">
    <source>
        <dbReference type="ARBA" id="ARBA00022692"/>
    </source>
</evidence>
<evidence type="ECO:0000313" key="10">
    <source>
        <dbReference type="WBParaSite" id="PTRK_0001635400.1"/>
    </source>
</evidence>